<reference evidence="2" key="1">
    <citation type="journal article" date="2012" name="Proc. Natl. Acad. Sci. U.S.A.">
        <title>Genome sequence of the button mushroom Agaricus bisporus reveals mechanisms governing adaptation to a humic-rich ecological niche.</title>
        <authorList>
            <person name="Morin E."/>
            <person name="Kohler A."/>
            <person name="Baker A.R."/>
            <person name="Foulongne-Oriol M."/>
            <person name="Lombard V."/>
            <person name="Nagy L.G."/>
            <person name="Ohm R.A."/>
            <person name="Patyshakuliyeva A."/>
            <person name="Brun A."/>
            <person name="Aerts A.L."/>
            <person name="Bailey A.M."/>
            <person name="Billette C."/>
            <person name="Coutinho P.M."/>
            <person name="Deakin G."/>
            <person name="Doddapaneni H."/>
            <person name="Floudas D."/>
            <person name="Grimwood J."/>
            <person name="Hilden K."/>
            <person name="Kuees U."/>
            <person name="LaButti K.M."/>
            <person name="Lapidus A."/>
            <person name="Lindquist E.A."/>
            <person name="Lucas S.M."/>
            <person name="Murat C."/>
            <person name="Riley R.W."/>
            <person name="Salamov A.A."/>
            <person name="Schmutz J."/>
            <person name="Subramanian V."/>
            <person name="Woesten H.A.B."/>
            <person name="Xu J."/>
            <person name="Eastwood D.C."/>
            <person name="Foster G.D."/>
            <person name="Sonnenberg A.S."/>
            <person name="Cullen D."/>
            <person name="de Vries R.P."/>
            <person name="Lundell T."/>
            <person name="Hibbett D.S."/>
            <person name="Henrissat B."/>
            <person name="Burton K.S."/>
            <person name="Kerrigan R.W."/>
            <person name="Challen M.P."/>
            <person name="Grigoriev I.V."/>
            <person name="Martin F."/>
        </authorList>
    </citation>
    <scope>NUCLEOTIDE SEQUENCE [LARGE SCALE GENOMIC DNA]</scope>
    <source>
        <strain evidence="2">JB137-S8 / ATCC MYA-4627 / FGSC 10392</strain>
    </source>
</reference>
<accession>K5W5C4</accession>
<sequence length="65" mass="7851">MSRDSHFRRPRLGIIRLQPRTRREINIFISGYAPYRTSFRHRGIQICIHVHIIRSLPFLPIFSHI</sequence>
<evidence type="ECO:0000313" key="2">
    <source>
        <dbReference type="Proteomes" id="UP000008493"/>
    </source>
</evidence>
<dbReference type="InParanoid" id="K5W5C4"/>
<organism evidence="1 2">
    <name type="scientific">Agaricus bisporus var. burnettii (strain JB137-S8 / ATCC MYA-4627 / FGSC 10392)</name>
    <name type="common">White button mushroom</name>
    <dbReference type="NCBI Taxonomy" id="597362"/>
    <lineage>
        <taxon>Eukaryota</taxon>
        <taxon>Fungi</taxon>
        <taxon>Dikarya</taxon>
        <taxon>Basidiomycota</taxon>
        <taxon>Agaricomycotina</taxon>
        <taxon>Agaricomycetes</taxon>
        <taxon>Agaricomycetidae</taxon>
        <taxon>Agaricales</taxon>
        <taxon>Agaricineae</taxon>
        <taxon>Agaricaceae</taxon>
        <taxon>Agaricus</taxon>
    </lineage>
</organism>
<protein>
    <submittedName>
        <fullName evidence="1">Uncharacterized protein</fullName>
    </submittedName>
</protein>
<dbReference type="AlphaFoldDB" id="K5W5C4"/>
<dbReference type="RefSeq" id="XP_007327769.1">
    <property type="nucleotide sequence ID" value="XM_007327707.1"/>
</dbReference>
<keyword evidence="2" id="KW-1185">Reference proteome</keyword>
<dbReference type="HOGENOM" id="CLU_2855723_0_0_1"/>
<dbReference type="EMBL" id="JH971387">
    <property type="protein sequence ID" value="EKM82019.1"/>
    <property type="molecule type" value="Genomic_DNA"/>
</dbReference>
<dbReference type="Proteomes" id="UP000008493">
    <property type="component" value="Unassembled WGS sequence"/>
</dbReference>
<proteinExistence type="predicted"/>
<dbReference type="GeneID" id="18831910"/>
<feature type="non-terminal residue" evidence="1">
    <location>
        <position position="65"/>
    </location>
</feature>
<name>K5W5C4_AGABU</name>
<evidence type="ECO:0000313" key="1">
    <source>
        <dbReference type="EMBL" id="EKM82019.1"/>
    </source>
</evidence>
<dbReference type="KEGG" id="abp:AGABI1DRAFT83400"/>
<gene>
    <name evidence="1" type="ORF">AGABI1DRAFT_83400</name>
</gene>